<dbReference type="Proteomes" id="UP000660265">
    <property type="component" value="Unassembled WGS sequence"/>
</dbReference>
<dbReference type="InterPro" id="IPR000383">
    <property type="entry name" value="Xaa-Pro-like_dom"/>
</dbReference>
<dbReference type="Gene3D" id="1.10.3020.10">
    <property type="entry name" value="alpha-amino acid ester hydrolase ( Helical cap domain)"/>
    <property type="match status" value="1"/>
</dbReference>
<dbReference type="InterPro" id="IPR008979">
    <property type="entry name" value="Galactose-bd-like_sf"/>
</dbReference>
<name>A0ABQ2EZ39_9ACTN</name>
<keyword evidence="4" id="KW-1185">Reference proteome</keyword>
<dbReference type="InterPro" id="IPR005674">
    <property type="entry name" value="CocE/Ser_esterase"/>
</dbReference>
<protein>
    <submittedName>
        <fullName evidence="3">X-Pro dipeptidyl-peptidase</fullName>
    </submittedName>
</protein>
<dbReference type="SMART" id="SM00939">
    <property type="entry name" value="PepX_C"/>
    <property type="match status" value="1"/>
</dbReference>
<dbReference type="NCBIfam" id="TIGR00976">
    <property type="entry name" value="CocE_NonD"/>
    <property type="match status" value="1"/>
</dbReference>
<dbReference type="EMBL" id="BMMV01000054">
    <property type="protein sequence ID" value="GGK31987.1"/>
    <property type="molecule type" value="Genomic_DNA"/>
</dbReference>
<dbReference type="Pfam" id="PF02129">
    <property type="entry name" value="Peptidase_S15"/>
    <property type="match status" value="1"/>
</dbReference>
<organism evidence="3 4">
    <name type="scientific">Streptomyces camponoticapitis</name>
    <dbReference type="NCBI Taxonomy" id="1616125"/>
    <lineage>
        <taxon>Bacteria</taxon>
        <taxon>Bacillati</taxon>
        <taxon>Actinomycetota</taxon>
        <taxon>Actinomycetes</taxon>
        <taxon>Kitasatosporales</taxon>
        <taxon>Streptomycetaceae</taxon>
        <taxon>Streptomyces</taxon>
    </lineage>
</organism>
<gene>
    <name evidence="3" type="ORF">GCM10011583_74700</name>
</gene>
<dbReference type="InterPro" id="IPR029058">
    <property type="entry name" value="AB_hydrolase_fold"/>
</dbReference>
<dbReference type="InterPro" id="IPR013736">
    <property type="entry name" value="Xaa-Pro_dipept_C"/>
</dbReference>
<dbReference type="Gene3D" id="3.40.50.1820">
    <property type="entry name" value="alpha/beta hydrolase"/>
    <property type="match status" value="1"/>
</dbReference>
<proteinExistence type="predicted"/>
<reference evidence="4" key="1">
    <citation type="journal article" date="2019" name="Int. J. Syst. Evol. Microbiol.">
        <title>The Global Catalogue of Microorganisms (GCM) 10K type strain sequencing project: providing services to taxonomists for standard genome sequencing and annotation.</title>
        <authorList>
            <consortium name="The Broad Institute Genomics Platform"/>
            <consortium name="The Broad Institute Genome Sequencing Center for Infectious Disease"/>
            <person name="Wu L."/>
            <person name="Ma J."/>
        </authorList>
    </citation>
    <scope>NUCLEOTIDE SEQUENCE [LARGE SCALE GENOMIC DNA]</scope>
    <source>
        <strain evidence="4">CGMCC 4.7275</strain>
    </source>
</reference>
<comment type="caution">
    <text evidence="3">The sequence shown here is derived from an EMBL/GenBank/DDBJ whole genome shotgun (WGS) entry which is preliminary data.</text>
</comment>
<feature type="domain" description="Xaa-Pro dipeptidyl-peptidase C-terminal" evidence="2">
    <location>
        <begin position="281"/>
        <end position="459"/>
    </location>
</feature>
<accession>A0ABQ2EZ39</accession>
<evidence type="ECO:0000313" key="4">
    <source>
        <dbReference type="Proteomes" id="UP000660265"/>
    </source>
</evidence>
<dbReference type="SUPFAM" id="SSF53474">
    <property type="entry name" value="alpha/beta-Hydrolases"/>
    <property type="match status" value="1"/>
</dbReference>
<evidence type="ECO:0000259" key="2">
    <source>
        <dbReference type="SMART" id="SM00939"/>
    </source>
</evidence>
<keyword evidence="1" id="KW-0378">Hydrolase</keyword>
<dbReference type="RefSeq" id="WP_189112025.1">
    <property type="nucleotide sequence ID" value="NZ_BMMV01000054.1"/>
</dbReference>
<evidence type="ECO:0000256" key="1">
    <source>
        <dbReference type="ARBA" id="ARBA00022801"/>
    </source>
</evidence>
<sequence>MRFVDVPVRDGSVLRGIHYPAADPGPVVLVMTPYGADRYHPAGLFFSGRGFHFVSLDSRGRGDSDGVFRPFHDDGADGHDAVAWLAGQPWSSGDVVTYGGSYSGFAQWAVAGTRPPALRAVAPVASVHPGVDFPMVGSVPASYAVQWLAFNRGRRMNTGPWSDDRYWRDTHRDLGDRPFRDLDVASVGERLPAFQEWLDHPTYDAYWASFVPSEPVGVPVLAITGQYDDDQLGALTYEERHPATHLVMGPWDHAGTRSAARSFGGLTFAEDSAIDLPALHADWYDWVLARGPRPAFLADRVAYFHIGEGWRHAPALPQGASRPLRLPETTLTLDPALVGDEPDGFREELGEDAFVHIAPAHDVSGRPSAALTLTSDLPDFDLLVGLYLLRDDATLLGEAVFRAGHRDLTRPVELTFPFISRTTEPGDRFAIRIRAPHRRYETNKAARGEVRLGPGSYLTLPASDPGP</sequence>
<dbReference type="SUPFAM" id="SSF49785">
    <property type="entry name" value="Galactose-binding domain-like"/>
    <property type="match status" value="1"/>
</dbReference>
<evidence type="ECO:0000313" key="3">
    <source>
        <dbReference type="EMBL" id="GGK31987.1"/>
    </source>
</evidence>